<dbReference type="PANTHER" id="PTHR22803">
    <property type="entry name" value="MANNOSE, PHOSPHOLIPASE, LECTIN RECEPTOR RELATED"/>
    <property type="match status" value="1"/>
</dbReference>
<gene>
    <name evidence="2" type="ORF">TELCIR_02203</name>
</gene>
<organism evidence="2 3">
    <name type="scientific">Teladorsagia circumcincta</name>
    <name type="common">Brown stomach worm</name>
    <name type="synonym">Ostertagia circumcincta</name>
    <dbReference type="NCBI Taxonomy" id="45464"/>
    <lineage>
        <taxon>Eukaryota</taxon>
        <taxon>Metazoa</taxon>
        <taxon>Ecdysozoa</taxon>
        <taxon>Nematoda</taxon>
        <taxon>Chromadorea</taxon>
        <taxon>Rhabditida</taxon>
        <taxon>Rhabditina</taxon>
        <taxon>Rhabditomorpha</taxon>
        <taxon>Strongyloidea</taxon>
        <taxon>Trichostrongylidae</taxon>
        <taxon>Teladorsagia</taxon>
    </lineage>
</organism>
<dbReference type="AlphaFoldDB" id="A0A2G9UZR3"/>
<dbReference type="CDD" id="cd00037">
    <property type="entry name" value="CLECT"/>
    <property type="match status" value="1"/>
</dbReference>
<name>A0A2G9UZR3_TELCI</name>
<dbReference type="SUPFAM" id="SSF56436">
    <property type="entry name" value="C-type lectin-like"/>
    <property type="match status" value="1"/>
</dbReference>
<evidence type="ECO:0000259" key="1">
    <source>
        <dbReference type="PROSITE" id="PS50041"/>
    </source>
</evidence>
<feature type="domain" description="C-type lectin" evidence="1">
    <location>
        <begin position="27"/>
        <end position="157"/>
    </location>
</feature>
<dbReference type="InterPro" id="IPR050111">
    <property type="entry name" value="C-type_lectin/snaclec_domain"/>
</dbReference>
<dbReference type="InterPro" id="IPR016186">
    <property type="entry name" value="C-type_lectin-like/link_sf"/>
</dbReference>
<reference evidence="2 3" key="1">
    <citation type="submission" date="2015-09" db="EMBL/GenBank/DDBJ databases">
        <title>Draft genome of the parasitic nematode Teladorsagia circumcincta isolate WARC Sus (inbred).</title>
        <authorList>
            <person name="Mitreva M."/>
        </authorList>
    </citation>
    <scope>NUCLEOTIDE SEQUENCE [LARGE SCALE GENOMIC DNA]</scope>
    <source>
        <strain evidence="2 3">S</strain>
    </source>
</reference>
<keyword evidence="3" id="KW-1185">Reference proteome</keyword>
<accession>A0A2G9UZR3</accession>
<dbReference type="SMART" id="SM00034">
    <property type="entry name" value="CLECT"/>
    <property type="match status" value="1"/>
</dbReference>
<dbReference type="PROSITE" id="PS50041">
    <property type="entry name" value="C_TYPE_LECTIN_2"/>
    <property type="match status" value="1"/>
</dbReference>
<dbReference type="OrthoDB" id="5860166at2759"/>
<dbReference type="EMBL" id="KZ345111">
    <property type="protein sequence ID" value="PIO75721.1"/>
    <property type="molecule type" value="Genomic_DNA"/>
</dbReference>
<evidence type="ECO:0000313" key="2">
    <source>
        <dbReference type="EMBL" id="PIO75721.1"/>
    </source>
</evidence>
<evidence type="ECO:0000313" key="3">
    <source>
        <dbReference type="Proteomes" id="UP000230423"/>
    </source>
</evidence>
<dbReference type="Proteomes" id="UP000230423">
    <property type="component" value="Unassembled WGS sequence"/>
</dbReference>
<protein>
    <submittedName>
        <fullName evidence="2">Lectin C-type domain protein</fullName>
    </submittedName>
</protein>
<sequence length="167" mass="19511">MHNFSTHSNRSLFAVHESMIDSMEQLYNIESTFFEAEDLCVAQGGHLPSIHSKEENELIYWLTTNGQAATKESDHTWIGLRRKLFLWNYLTENQKNIYDEWVWTDGTPVDYIEWAPNQPDNFDKSESCAQMFNAATGTVDKQFDEMAWNDIKCSTKMKSFVCKFKNQ</sequence>
<dbReference type="InterPro" id="IPR016187">
    <property type="entry name" value="CTDL_fold"/>
</dbReference>
<dbReference type="InterPro" id="IPR001304">
    <property type="entry name" value="C-type_lectin-like"/>
</dbReference>
<dbReference type="Pfam" id="PF00059">
    <property type="entry name" value="Lectin_C"/>
    <property type="match status" value="1"/>
</dbReference>
<dbReference type="Gene3D" id="3.10.100.10">
    <property type="entry name" value="Mannose-Binding Protein A, subunit A"/>
    <property type="match status" value="1"/>
</dbReference>
<proteinExistence type="predicted"/>